<dbReference type="Proteomes" id="UP001231649">
    <property type="component" value="Chromosome 3"/>
</dbReference>
<name>A0ACC2QKH3_9NEOP</name>
<dbReference type="EMBL" id="CM056779">
    <property type="protein sequence ID" value="KAJ8719303.1"/>
    <property type="molecule type" value="Genomic_DNA"/>
</dbReference>
<proteinExistence type="predicted"/>
<organism evidence="1 2">
    <name type="scientific">Mythimna loreyi</name>
    <dbReference type="NCBI Taxonomy" id="667449"/>
    <lineage>
        <taxon>Eukaryota</taxon>
        <taxon>Metazoa</taxon>
        <taxon>Ecdysozoa</taxon>
        <taxon>Arthropoda</taxon>
        <taxon>Hexapoda</taxon>
        <taxon>Insecta</taxon>
        <taxon>Pterygota</taxon>
        <taxon>Neoptera</taxon>
        <taxon>Endopterygota</taxon>
        <taxon>Lepidoptera</taxon>
        <taxon>Glossata</taxon>
        <taxon>Ditrysia</taxon>
        <taxon>Noctuoidea</taxon>
        <taxon>Noctuidae</taxon>
        <taxon>Noctuinae</taxon>
        <taxon>Hadenini</taxon>
        <taxon>Mythimna</taxon>
    </lineage>
</organism>
<sequence>MALWRPYADDFSLDLPKLQVQGAPAESSSTGNSPQSPHPQFLENCPPQFPGNCPPQFLKNCPPQLPGNYAPQLPGKSPPQFPENCPPQLPVSPYHASYGVYYGAPLVQVSPSGYDAVPYTRTTPPESSIASTISDDPEFKDFEENALRVMAARNGGALVGSNPRMRRCVRASSTSAAADDAYLRQRERNNLAAKLSRDRRKRREVHLALQVAYLHKQVAALKANLSRRACVRCHQPCLC</sequence>
<gene>
    <name evidence="1" type="ORF">PYW08_011478</name>
</gene>
<protein>
    <submittedName>
        <fullName evidence="1">Uncharacterized protein</fullName>
    </submittedName>
</protein>
<evidence type="ECO:0000313" key="1">
    <source>
        <dbReference type="EMBL" id="KAJ8719303.1"/>
    </source>
</evidence>
<keyword evidence="2" id="KW-1185">Reference proteome</keyword>
<comment type="caution">
    <text evidence="1">The sequence shown here is derived from an EMBL/GenBank/DDBJ whole genome shotgun (WGS) entry which is preliminary data.</text>
</comment>
<accession>A0ACC2QKH3</accession>
<evidence type="ECO:0000313" key="2">
    <source>
        <dbReference type="Proteomes" id="UP001231649"/>
    </source>
</evidence>
<reference evidence="1" key="1">
    <citation type="submission" date="2023-03" db="EMBL/GenBank/DDBJ databases">
        <title>Chromosome-level genomes of two armyworms, Mythimna separata and Mythimna loreyi, provide insights into the biosynthesis and reception of sex pheromones.</title>
        <authorList>
            <person name="Zhao H."/>
        </authorList>
    </citation>
    <scope>NUCLEOTIDE SEQUENCE</scope>
    <source>
        <strain evidence="1">BeijingLab</strain>
    </source>
</reference>